<organism evidence="2 3">
    <name type="scientific">Hymenobacter arizonensis</name>
    <name type="common">Siccationidurans arizonensis</name>
    <dbReference type="NCBI Taxonomy" id="1227077"/>
    <lineage>
        <taxon>Bacteria</taxon>
        <taxon>Pseudomonadati</taxon>
        <taxon>Bacteroidota</taxon>
        <taxon>Cytophagia</taxon>
        <taxon>Cytophagales</taxon>
        <taxon>Hymenobacteraceae</taxon>
        <taxon>Hymenobacter</taxon>
    </lineage>
</organism>
<keyword evidence="1" id="KW-0812">Transmembrane</keyword>
<protein>
    <submittedName>
        <fullName evidence="2">Uncharacterized protein</fullName>
    </submittedName>
</protein>
<name>A0A1I6BNC8_HYMAR</name>
<keyword evidence="3" id="KW-1185">Reference proteome</keyword>
<evidence type="ECO:0000256" key="1">
    <source>
        <dbReference type="SAM" id="Phobius"/>
    </source>
</evidence>
<accession>A0A1I6BNC8</accession>
<evidence type="ECO:0000313" key="2">
    <source>
        <dbReference type="EMBL" id="SFQ82327.1"/>
    </source>
</evidence>
<evidence type="ECO:0000313" key="3">
    <source>
        <dbReference type="Proteomes" id="UP000199029"/>
    </source>
</evidence>
<feature type="transmembrane region" description="Helical" evidence="1">
    <location>
        <begin position="46"/>
        <end position="66"/>
    </location>
</feature>
<keyword evidence="1" id="KW-1133">Transmembrane helix</keyword>
<dbReference type="AlphaFoldDB" id="A0A1I6BNC8"/>
<dbReference type="EMBL" id="FOXS01000010">
    <property type="protein sequence ID" value="SFQ82327.1"/>
    <property type="molecule type" value="Genomic_DNA"/>
</dbReference>
<dbReference type="Proteomes" id="UP000199029">
    <property type="component" value="Unassembled WGS sequence"/>
</dbReference>
<reference evidence="3" key="1">
    <citation type="submission" date="2016-10" db="EMBL/GenBank/DDBJ databases">
        <authorList>
            <person name="Varghese N."/>
            <person name="Submissions S."/>
        </authorList>
    </citation>
    <scope>NUCLEOTIDE SEQUENCE [LARGE SCALE GENOMIC DNA]</scope>
    <source>
        <strain evidence="3">OR362-8,ATCC BAA-1266,JCM 13504</strain>
    </source>
</reference>
<feature type="transmembrane region" description="Helical" evidence="1">
    <location>
        <begin position="13"/>
        <end position="34"/>
    </location>
</feature>
<gene>
    <name evidence="2" type="ORF">SAMN04515668_4787</name>
</gene>
<dbReference type="RefSeq" id="WP_092678821.1">
    <property type="nucleotide sequence ID" value="NZ_FOXS01000010.1"/>
</dbReference>
<sequence>MNPLPRLVTFYRYVLPVALGLQFLGFPPFVAWVARLSGHHNEVTGLYLLAIWCILLGAVCYRQVRWARINYPGLAERYWFLLGLSVLAWAVCLIGLLLDGTRAFGAMD</sequence>
<keyword evidence="1" id="KW-0472">Membrane</keyword>
<dbReference type="OrthoDB" id="9786643at2"/>
<feature type="transmembrane region" description="Helical" evidence="1">
    <location>
        <begin position="78"/>
        <end position="98"/>
    </location>
</feature>
<proteinExistence type="predicted"/>